<name>A0A9X4KGU3_9BACL</name>
<sequence length="547" mass="61937">MQSIHTGEIRCRICDPLTLFIDPAATTDDEIRWIVEEKPRDIDYVKEKYGKEVQADENVSYAPSFDVTQQYSNGIDATKKNKHMVMVRELWMKPCKKYPNGLKVTTTRSEYLDSDENAGEIPYIIFGDIPIPGSVKYKAFIEAMLPIQRNLNIMLTMMATNMKKMGSTKWLVPLGSNVDEDQLNDEISGIIEYNASNGGAVQRVPGADLPNGFDRVIEYYNRMIDDMSGAREVSQGRLPAGLDTASGLQLMVEQENEKMAVNSQNYERGMKKLLKRVLRLMKKHYTEERMGRILGADNEIELVSFTGSDLSGEEDINIIQGSSLPEMKSAQQERILTLWDKGAIVNDQGQPDSNTLLRMLGLGDSNELFEQKQLDENNSKMENKQFEDTNQDPQAQELVAQYLAEWQAFNMNTQELAMQGVQNPQLPPQPIPGMPKVWDSDDHTVHLYNHNLFRKSSVYRQELTDQMRALVDMHVQQHIDAINAPAQAEMQQQAAAAQEQQAAQAEEADKQHQRALEMKQVDNQAKANSEALRANTALQTAQMKTRL</sequence>
<organism evidence="2 3">
    <name type="scientific">Cohnella ginsengisoli</name>
    <dbReference type="NCBI Taxonomy" id="425004"/>
    <lineage>
        <taxon>Bacteria</taxon>
        <taxon>Bacillati</taxon>
        <taxon>Bacillota</taxon>
        <taxon>Bacilli</taxon>
        <taxon>Bacillales</taxon>
        <taxon>Paenibacillaceae</taxon>
        <taxon>Cohnella</taxon>
    </lineage>
</organism>
<evidence type="ECO:0000313" key="2">
    <source>
        <dbReference type="EMBL" id="MDG0791922.1"/>
    </source>
</evidence>
<dbReference type="InterPro" id="IPR032427">
    <property type="entry name" value="P22_portal"/>
</dbReference>
<reference evidence="2 3" key="1">
    <citation type="submission" date="2022-10" db="EMBL/GenBank/DDBJ databases">
        <title>Comparative genomic analysis of Cohnella hashimotonis sp. nov., isolated from the International Space Station.</title>
        <authorList>
            <person name="Simpson A."/>
            <person name="Venkateswaran K."/>
        </authorList>
    </citation>
    <scope>NUCLEOTIDE SEQUENCE [LARGE SCALE GENOMIC DNA]</scope>
    <source>
        <strain evidence="2 3">DSM 18997</strain>
    </source>
</reference>
<dbReference type="Pfam" id="PF16510">
    <property type="entry name" value="P22_portal"/>
    <property type="match status" value="1"/>
</dbReference>
<evidence type="ECO:0000313" key="3">
    <source>
        <dbReference type="Proteomes" id="UP001153387"/>
    </source>
</evidence>
<comment type="caution">
    <text evidence="2">The sequence shown here is derived from an EMBL/GenBank/DDBJ whole genome shotgun (WGS) entry which is preliminary data.</text>
</comment>
<dbReference type="AlphaFoldDB" id="A0A9X4KGU3"/>
<protein>
    <submittedName>
        <fullName evidence="2">Uncharacterized protein</fullName>
    </submittedName>
</protein>
<keyword evidence="3" id="KW-1185">Reference proteome</keyword>
<feature type="region of interest" description="Disordered" evidence="1">
    <location>
        <begin position="490"/>
        <end position="514"/>
    </location>
</feature>
<dbReference type="EMBL" id="JAPDHZ010000003">
    <property type="protein sequence ID" value="MDG0791922.1"/>
    <property type="molecule type" value="Genomic_DNA"/>
</dbReference>
<proteinExistence type="predicted"/>
<accession>A0A9X4KGU3</accession>
<dbReference type="RefSeq" id="WP_277565761.1">
    <property type="nucleotide sequence ID" value="NZ_JAPDHZ010000003.1"/>
</dbReference>
<evidence type="ECO:0000256" key="1">
    <source>
        <dbReference type="SAM" id="MobiDB-lite"/>
    </source>
</evidence>
<dbReference type="Proteomes" id="UP001153387">
    <property type="component" value="Unassembled WGS sequence"/>
</dbReference>
<gene>
    <name evidence="2" type="ORF">OMP38_14475</name>
</gene>
<feature type="compositionally biased region" description="Low complexity" evidence="1">
    <location>
        <begin position="490"/>
        <end position="505"/>
    </location>
</feature>